<dbReference type="Proteomes" id="UP001348369">
    <property type="component" value="Chromosome"/>
</dbReference>
<reference evidence="1" key="1">
    <citation type="submission" date="2022-10" db="EMBL/GenBank/DDBJ databases">
        <title>The complete genomes of actinobacterial strains from the NBC collection.</title>
        <authorList>
            <person name="Joergensen T.S."/>
            <person name="Alvarez Arevalo M."/>
            <person name="Sterndorff E.B."/>
            <person name="Faurdal D."/>
            <person name="Vuksanovic O."/>
            <person name="Mourched A.-S."/>
            <person name="Charusanti P."/>
            <person name="Shaw S."/>
            <person name="Blin K."/>
            <person name="Weber T."/>
        </authorList>
    </citation>
    <scope>NUCLEOTIDE SEQUENCE</scope>
    <source>
        <strain evidence="1">NBC 01771</strain>
    </source>
</reference>
<name>A0ACD4ZNF1_9ACTN</name>
<dbReference type="EMBL" id="CP109109">
    <property type="protein sequence ID" value="WSB99929.1"/>
    <property type="molecule type" value="Genomic_DNA"/>
</dbReference>
<accession>A0ACD4ZNF1</accession>
<sequence length="70" mass="7891">MTGKPPFDPVREFAVVERRCGALQTAIEKALAEQQPLHTRRLLNDLQKLDDAAFYESILGCPPPKKGREE</sequence>
<evidence type="ECO:0000313" key="2">
    <source>
        <dbReference type="Proteomes" id="UP001348369"/>
    </source>
</evidence>
<evidence type="ECO:0000313" key="1">
    <source>
        <dbReference type="EMBL" id="WSB99929.1"/>
    </source>
</evidence>
<proteinExistence type="predicted"/>
<organism evidence="1 2">
    <name type="scientific">Streptomyces scopuliridis</name>
    <dbReference type="NCBI Taxonomy" id="452529"/>
    <lineage>
        <taxon>Bacteria</taxon>
        <taxon>Bacillati</taxon>
        <taxon>Actinomycetota</taxon>
        <taxon>Actinomycetes</taxon>
        <taxon>Kitasatosporales</taxon>
        <taxon>Streptomycetaceae</taxon>
        <taxon>Streptomyces</taxon>
    </lineage>
</organism>
<gene>
    <name evidence="1" type="ORF">OG835_25005</name>
</gene>
<protein>
    <submittedName>
        <fullName evidence="1">Uncharacterized protein</fullName>
    </submittedName>
</protein>
<keyword evidence="2" id="KW-1185">Reference proteome</keyword>